<feature type="transmembrane region" description="Helical" evidence="1">
    <location>
        <begin position="378"/>
        <end position="395"/>
    </location>
</feature>
<feature type="transmembrane region" description="Helical" evidence="1">
    <location>
        <begin position="349"/>
        <end position="369"/>
    </location>
</feature>
<dbReference type="STRING" id="351605.Gura_3184"/>
<name>A5G6C7_GEOUR</name>
<gene>
    <name evidence="2" type="ordered locus">Gura_3184</name>
</gene>
<keyword evidence="3" id="KW-1185">Reference proteome</keyword>
<feature type="transmembrane region" description="Helical" evidence="1">
    <location>
        <begin position="107"/>
        <end position="127"/>
    </location>
</feature>
<dbReference type="KEGG" id="gur:Gura_3184"/>
<evidence type="ECO:0008006" key="4">
    <source>
        <dbReference type="Google" id="ProtNLM"/>
    </source>
</evidence>
<feature type="transmembrane region" description="Helical" evidence="1">
    <location>
        <begin position="178"/>
        <end position="195"/>
    </location>
</feature>
<feature type="transmembrane region" description="Helical" evidence="1">
    <location>
        <begin position="291"/>
        <end position="310"/>
    </location>
</feature>
<proteinExistence type="predicted"/>
<evidence type="ECO:0000256" key="1">
    <source>
        <dbReference type="SAM" id="Phobius"/>
    </source>
</evidence>
<evidence type="ECO:0000313" key="3">
    <source>
        <dbReference type="Proteomes" id="UP000006695"/>
    </source>
</evidence>
<dbReference type="EMBL" id="CP000698">
    <property type="protein sequence ID" value="ABQ27345.1"/>
    <property type="molecule type" value="Genomic_DNA"/>
</dbReference>
<feature type="transmembrane region" description="Helical" evidence="1">
    <location>
        <begin position="262"/>
        <end position="284"/>
    </location>
</feature>
<feature type="transmembrane region" description="Helical" evidence="1">
    <location>
        <begin position="401"/>
        <end position="422"/>
    </location>
</feature>
<protein>
    <recommendedName>
        <fullName evidence="4">Oligosaccharide repeat unit polymerase</fullName>
    </recommendedName>
</protein>
<feature type="transmembrane region" description="Helical" evidence="1">
    <location>
        <begin position="201"/>
        <end position="218"/>
    </location>
</feature>
<accession>A5G6C7</accession>
<keyword evidence="1" id="KW-1133">Transmembrane helix</keyword>
<reference evidence="2 3" key="1">
    <citation type="submission" date="2007-05" db="EMBL/GenBank/DDBJ databases">
        <title>Complete sequence of Geobacter uraniireducens Rf4.</title>
        <authorList>
            <consortium name="US DOE Joint Genome Institute"/>
            <person name="Copeland A."/>
            <person name="Lucas S."/>
            <person name="Lapidus A."/>
            <person name="Barry K."/>
            <person name="Detter J.C."/>
            <person name="Glavina del Rio T."/>
            <person name="Hammon N."/>
            <person name="Israni S."/>
            <person name="Dalin E."/>
            <person name="Tice H."/>
            <person name="Pitluck S."/>
            <person name="Chertkov O."/>
            <person name="Brettin T."/>
            <person name="Bruce D."/>
            <person name="Han C."/>
            <person name="Schmutz J."/>
            <person name="Larimer F."/>
            <person name="Land M."/>
            <person name="Hauser L."/>
            <person name="Kyrpides N."/>
            <person name="Mikhailova N."/>
            <person name="Shelobolina E."/>
            <person name="Aklujkar M."/>
            <person name="Lovley D."/>
            <person name="Richardson P."/>
        </authorList>
    </citation>
    <scope>NUCLEOTIDE SEQUENCE [LARGE SCALE GENOMIC DNA]</scope>
    <source>
        <strain evidence="2 3">Rf4</strain>
    </source>
</reference>
<sequence>MTILLIIANAIACIFFATICFKKHSNYALMLVFAWHFVLYSLKPLLMFKYDLYLFYFDKEAITSINLYLFIGLLFITIFSIGLLFWVNNKNVCDRATKLFNFNKHSFTSLVLLTAIFIAISYIANVVKYHDFLYFYKSYNLFEVTMNQAQGSWYLNVLASLSVLPMMILMIRYIDRNYVFVIIAVVVLFCMLFYINKTASRTEYAVLLLSIFFYYISIGRLRLRIINVILFGFIIINVLFFANLARAGLSLNLSTLDRQYSLLVPLLSLLTDLNPVDCGIMLLHNRYQFDWLLFKYILLTPIAIVPRALLPFKPDTGIEAIITTKLFGEGFYNNSTQTFTIPVMGYMNAGYVGVIVIAILFSLLTSILYKGMLSDNKYIKIFSIYYLMVLLSLYRTSFETAVVAFMTIALLFVLMHLICYPLKRIRIRL</sequence>
<dbReference type="HOGENOM" id="CLU_638988_0_0_7"/>
<dbReference type="AlphaFoldDB" id="A5G6C7"/>
<keyword evidence="1" id="KW-0472">Membrane</keyword>
<feature type="transmembrane region" description="Helical" evidence="1">
    <location>
        <begin position="225"/>
        <end position="242"/>
    </location>
</feature>
<feature type="transmembrane region" description="Helical" evidence="1">
    <location>
        <begin position="6"/>
        <end position="21"/>
    </location>
</feature>
<evidence type="ECO:0000313" key="2">
    <source>
        <dbReference type="EMBL" id="ABQ27345.1"/>
    </source>
</evidence>
<feature type="transmembrane region" description="Helical" evidence="1">
    <location>
        <begin position="28"/>
        <end position="47"/>
    </location>
</feature>
<feature type="transmembrane region" description="Helical" evidence="1">
    <location>
        <begin position="153"/>
        <end position="171"/>
    </location>
</feature>
<keyword evidence="1" id="KW-0812">Transmembrane</keyword>
<organism evidence="2 3">
    <name type="scientific">Geotalea uraniireducens (strain Rf4)</name>
    <name type="common">Geobacter uraniireducens</name>
    <dbReference type="NCBI Taxonomy" id="351605"/>
    <lineage>
        <taxon>Bacteria</taxon>
        <taxon>Pseudomonadati</taxon>
        <taxon>Thermodesulfobacteriota</taxon>
        <taxon>Desulfuromonadia</taxon>
        <taxon>Geobacterales</taxon>
        <taxon>Geobacteraceae</taxon>
        <taxon>Geotalea</taxon>
    </lineage>
</organism>
<dbReference type="Proteomes" id="UP000006695">
    <property type="component" value="Chromosome"/>
</dbReference>
<feature type="transmembrane region" description="Helical" evidence="1">
    <location>
        <begin position="67"/>
        <end position="87"/>
    </location>
</feature>